<dbReference type="EMBL" id="CP106982">
    <property type="protein sequence ID" value="UYF92494.1"/>
    <property type="molecule type" value="Genomic_DNA"/>
</dbReference>
<evidence type="ECO:0000313" key="5">
    <source>
        <dbReference type="Proteomes" id="UP000325466"/>
    </source>
</evidence>
<feature type="transmembrane region" description="Helical" evidence="1">
    <location>
        <begin position="69"/>
        <end position="87"/>
    </location>
</feature>
<evidence type="ECO:0000313" key="4">
    <source>
        <dbReference type="EMBL" id="UYF92494.1"/>
    </source>
</evidence>
<feature type="domain" description="HPP transmembrane region" evidence="2">
    <location>
        <begin position="19"/>
        <end position="155"/>
    </location>
</feature>
<dbReference type="RefSeq" id="WP_006938378.1">
    <property type="nucleotide sequence ID" value="NZ_BAAAYP010000015.1"/>
</dbReference>
<protein>
    <submittedName>
        <fullName evidence="4">HPP family protein</fullName>
    </submittedName>
</protein>
<reference evidence="3" key="2">
    <citation type="submission" date="2019-10" db="EMBL/GenBank/DDBJ databases">
        <title>Draft genome sequence of Rhodococcus aetherivorans JCM 14343.</title>
        <authorList>
            <person name="Inoue D."/>
            <person name="Nakazawa M."/>
            <person name="Yamamoto N."/>
            <person name="Sei K."/>
            <person name="Ike M."/>
        </authorList>
    </citation>
    <scope>NUCLEOTIDE SEQUENCE</scope>
    <source>
        <strain evidence="3">JCM 14343</strain>
    </source>
</reference>
<dbReference type="KEGG" id="rav:AAT18_10340"/>
<sequence length="168" mass="15826">MPPLLGDAPDGSRRALAAALAPGAVALGAAGALAALENLAHWAVFGLPYVASAALIALAPGTPAARPGAIVRAYPAAAAAALVVAAVAGPSQAGAAVAAGLAVVAMALLRAPHVPAAVCAGAIGLTDPGIGYVGTTLVPALLVVLGVATVAGRVLPGFVYPARVARAG</sequence>
<evidence type="ECO:0000313" key="3">
    <source>
        <dbReference type="EMBL" id="GES34787.1"/>
    </source>
</evidence>
<accession>N1MAN0</accession>
<dbReference type="AlphaFoldDB" id="A0A059MRW7"/>
<evidence type="ECO:0000313" key="6">
    <source>
        <dbReference type="Proteomes" id="UP001163947"/>
    </source>
</evidence>
<feature type="transmembrane region" description="Helical" evidence="1">
    <location>
        <begin position="15"/>
        <end position="36"/>
    </location>
</feature>
<dbReference type="EMBL" id="BLAH01000004">
    <property type="protein sequence ID" value="GES34787.1"/>
    <property type="molecule type" value="Genomic_DNA"/>
</dbReference>
<proteinExistence type="predicted"/>
<evidence type="ECO:0000256" key="1">
    <source>
        <dbReference type="SAM" id="Phobius"/>
    </source>
</evidence>
<reference evidence="3 5" key="1">
    <citation type="journal article" date="2018" name="Biodegradation">
        <title>1,4-Dioxane degradation characteristics of Rhodococcus aetherivorans JCM 14343.</title>
        <authorList>
            <person name="Inoue D."/>
            <person name="Tsunoda T."/>
            <person name="Yamamoto N."/>
            <person name="Ike M."/>
            <person name="Sei K."/>
        </authorList>
    </citation>
    <scope>NUCLEOTIDE SEQUENCE [LARGE SCALE GENOMIC DNA]</scope>
    <source>
        <strain evidence="3 5">JCM 14343</strain>
    </source>
</reference>
<name>A0A059MRW7_9NOCA</name>
<keyword evidence="1" id="KW-0472">Membrane</keyword>
<dbReference type="GeneID" id="83622485"/>
<accession>A0A059MRW7</accession>
<accession>A0A0F6VHZ4</accession>
<dbReference type="InterPro" id="IPR058581">
    <property type="entry name" value="TM_HPP"/>
</dbReference>
<gene>
    <name evidence="4" type="ORF">OCS65_18665</name>
    <name evidence="3" type="ORF">RAJCM14343_0027</name>
</gene>
<dbReference type="Proteomes" id="UP001163947">
    <property type="component" value="Chromosome"/>
</dbReference>
<feature type="transmembrane region" description="Helical" evidence="1">
    <location>
        <begin position="93"/>
        <end position="109"/>
    </location>
</feature>
<feature type="transmembrane region" description="Helical" evidence="1">
    <location>
        <begin position="130"/>
        <end position="151"/>
    </location>
</feature>
<dbReference type="Proteomes" id="UP000325466">
    <property type="component" value="Unassembled WGS sequence"/>
</dbReference>
<keyword evidence="1" id="KW-0812">Transmembrane</keyword>
<keyword evidence="5" id="KW-1185">Reference proteome</keyword>
<reference evidence="4" key="3">
    <citation type="submission" date="2022-09" db="EMBL/GenBank/DDBJ databases">
        <title>The genome sequence of Rhodococcus aetherivorans N1.</title>
        <authorList>
            <person name="Jiang W."/>
        </authorList>
    </citation>
    <scope>NUCLEOTIDE SEQUENCE</scope>
    <source>
        <strain evidence="4">N1</strain>
    </source>
</reference>
<evidence type="ECO:0000259" key="2">
    <source>
        <dbReference type="Pfam" id="PF04982"/>
    </source>
</evidence>
<dbReference type="Pfam" id="PF04982">
    <property type="entry name" value="TM_HPP"/>
    <property type="match status" value="1"/>
</dbReference>
<organism evidence="4 6">
    <name type="scientific">Rhodococcus aetherivorans</name>
    <dbReference type="NCBI Taxonomy" id="191292"/>
    <lineage>
        <taxon>Bacteria</taxon>
        <taxon>Bacillati</taxon>
        <taxon>Actinomycetota</taxon>
        <taxon>Actinomycetes</taxon>
        <taxon>Mycobacteriales</taxon>
        <taxon>Nocardiaceae</taxon>
        <taxon>Rhodococcus</taxon>
    </lineage>
</organism>
<keyword evidence="1" id="KW-1133">Transmembrane helix</keyword>
<feature type="transmembrane region" description="Helical" evidence="1">
    <location>
        <begin position="42"/>
        <end position="62"/>
    </location>
</feature>